<comment type="similarity">
    <text evidence="2">Belongs to the PC-esterase family. CASD1 subfamily.</text>
</comment>
<dbReference type="AlphaFoldDB" id="A0AA38LTE5"/>
<dbReference type="RefSeq" id="XP_052944487.1">
    <property type="nucleotide sequence ID" value="XM_053088889.1"/>
</dbReference>
<feature type="transmembrane region" description="Helical" evidence="8">
    <location>
        <begin position="416"/>
        <end position="437"/>
    </location>
</feature>
<keyword evidence="7" id="KW-0325">Glycoprotein</keyword>
<feature type="transmembrane region" description="Helical" evidence="8">
    <location>
        <begin position="607"/>
        <end position="629"/>
    </location>
</feature>
<protein>
    <submittedName>
        <fullName evidence="10">10 TM acyl transferase domain found in Cas1p-domain-containing protein</fullName>
    </submittedName>
</protein>
<reference evidence="10" key="1">
    <citation type="journal article" date="2022" name="G3 (Bethesda)">
        <title>High quality genome of the basidiomycete yeast Dioszegia hungarica PDD-24b-2 isolated from cloud water.</title>
        <authorList>
            <person name="Jarrige D."/>
            <person name="Haridas S."/>
            <person name="Bleykasten-Grosshans C."/>
            <person name="Joly M."/>
            <person name="Nadalig T."/>
            <person name="Sancelme M."/>
            <person name="Vuilleumier S."/>
            <person name="Grigoriev I.V."/>
            <person name="Amato P."/>
            <person name="Bringel F."/>
        </authorList>
    </citation>
    <scope>NUCLEOTIDE SEQUENCE</scope>
    <source>
        <strain evidence="10">PDD-24b-2</strain>
    </source>
</reference>
<feature type="transmembrane region" description="Helical" evidence="8">
    <location>
        <begin position="675"/>
        <end position="692"/>
    </location>
</feature>
<dbReference type="PANTHER" id="PTHR13533">
    <property type="entry name" value="N-ACETYLNEURAMINATE 9-O-ACETYLTRANSFERASE"/>
    <property type="match status" value="1"/>
</dbReference>
<evidence type="ECO:0000256" key="4">
    <source>
        <dbReference type="ARBA" id="ARBA00022692"/>
    </source>
</evidence>
<feature type="transmembrane region" description="Helical" evidence="8">
    <location>
        <begin position="563"/>
        <end position="587"/>
    </location>
</feature>
<feature type="transmembrane region" description="Helical" evidence="8">
    <location>
        <begin position="386"/>
        <end position="404"/>
    </location>
</feature>
<sequence>MPGPSATANRGASKAKLNPLWYHYACATVLAAIVVGNLLRWLLIDWADPYHCSAVLNKGQWMDPGVWKQWQPEGCFHQPLKHTGYFSCLAQPVTSSPKRQVLFVGDSSVRQLYFAFVRLVDGGKGAIPAEWGSEGEKHSDRRLTFYDQAGTATERALELEFWWDPYLNTTRTISLVGSTSSDPSSLLVMGSGLWYLRQPTSGGLEAWGEMIHQTFESLKISQGSPRTALQAPWNPMSTTGGPGFGVSDAVVFLPVTDAVEGLLSPSRAETIMHTDIEAMNADLLARLTHDTPPPVIVPTVFNQMLVPSETTDGLHFSDKIMNKQAELLLGWRCNDVTESASGCCKRYKWTRPVQAALLVFFIVWAPLSLLGPKLHPSLYQFMPKPALATALSSFGLAIGYLFFADRTTVFLKENKVYDAKIFGGLTLAALVAGLSTIKNGGKDLGFLNRDITDEWKGWMQIAILIYHFFGASKISGIYNPVRVLVAAYLFMTGYGHFFFYYKKADFGFDRVAAVLVRLNMLSVVLPYTMNADYAFYYFAPLVSWWYIIIYVTMGLGSKYNDRAFFLVPKLLLAAGSITAFMHYTWIMESIFSFLNTVFQIQWSAREWSFRVTLDLFIVWIGMFSAYAYIKAKELQLPDKPWFGNVRAATLILSALALVWYFWFELSFDKFAYNGYHAYVSCVPILAFVFLRNATPLLRSVSSSLFTFIGQCSLETFILQFHGWLASDTKAILLVLPATKWRAVNIVVSTIAFVWLSHRVAGATGDITEWMVGRKKSLPMPVTAVAGVVEGSADGAQSGVPESIPLMGQEKDGETGHNVSGHLNVLIQFTARSTKSSSSSGNAVVDIFGKIRDMADKSNAVKLGLVLLGLWVLNWVY</sequence>
<dbReference type="Proteomes" id="UP001164286">
    <property type="component" value="Unassembled WGS sequence"/>
</dbReference>
<feature type="transmembrane region" description="Helical" evidence="8">
    <location>
        <begin position="533"/>
        <end position="551"/>
    </location>
</feature>
<organism evidence="10 11">
    <name type="scientific">Dioszegia hungarica</name>
    <dbReference type="NCBI Taxonomy" id="4972"/>
    <lineage>
        <taxon>Eukaryota</taxon>
        <taxon>Fungi</taxon>
        <taxon>Dikarya</taxon>
        <taxon>Basidiomycota</taxon>
        <taxon>Agaricomycotina</taxon>
        <taxon>Tremellomycetes</taxon>
        <taxon>Tremellales</taxon>
        <taxon>Bulleribasidiaceae</taxon>
        <taxon>Dioszegia</taxon>
    </lineage>
</organism>
<keyword evidence="11" id="KW-1185">Reference proteome</keyword>
<dbReference type="EMBL" id="JAKWFO010000006">
    <property type="protein sequence ID" value="KAI9634710.1"/>
    <property type="molecule type" value="Genomic_DNA"/>
</dbReference>
<feature type="transmembrane region" description="Helical" evidence="8">
    <location>
        <begin position="355"/>
        <end position="374"/>
    </location>
</feature>
<feature type="transmembrane region" description="Helical" evidence="8">
    <location>
        <begin position="730"/>
        <end position="755"/>
    </location>
</feature>
<comment type="caution">
    <text evidence="10">The sequence shown here is derived from an EMBL/GenBank/DDBJ whole genome shotgun (WGS) entry which is preliminary data.</text>
</comment>
<feature type="transmembrane region" description="Helical" evidence="8">
    <location>
        <begin position="704"/>
        <end position="724"/>
    </location>
</feature>
<dbReference type="GeneID" id="77728094"/>
<feature type="transmembrane region" description="Helical" evidence="8">
    <location>
        <begin position="483"/>
        <end position="501"/>
    </location>
</feature>
<dbReference type="GO" id="GO:0005794">
    <property type="term" value="C:Golgi apparatus"/>
    <property type="evidence" value="ECO:0007669"/>
    <property type="project" value="UniProtKB-ARBA"/>
</dbReference>
<evidence type="ECO:0000259" key="9">
    <source>
        <dbReference type="Pfam" id="PF07779"/>
    </source>
</evidence>
<keyword evidence="6 8" id="KW-0472">Membrane</keyword>
<feature type="transmembrane region" description="Helical" evidence="8">
    <location>
        <begin position="20"/>
        <end position="43"/>
    </location>
</feature>
<evidence type="ECO:0000256" key="6">
    <source>
        <dbReference type="ARBA" id="ARBA00023136"/>
    </source>
</evidence>
<comment type="subcellular location">
    <subcellularLocation>
        <location evidence="1">Membrane</location>
        <topology evidence="1">Multi-pass membrane protein</topology>
    </subcellularLocation>
</comment>
<evidence type="ECO:0000256" key="8">
    <source>
        <dbReference type="SAM" id="Phobius"/>
    </source>
</evidence>
<dbReference type="PANTHER" id="PTHR13533:SF1">
    <property type="entry name" value="N-ACETYLNEURAMINATE 9-O-ACETYLTRANSFERASE"/>
    <property type="match status" value="1"/>
</dbReference>
<feature type="domain" description="Cas1p 10 TM acyl transferase" evidence="9">
    <location>
        <begin position="386"/>
        <end position="776"/>
    </location>
</feature>
<evidence type="ECO:0000313" key="10">
    <source>
        <dbReference type="EMBL" id="KAI9634710.1"/>
    </source>
</evidence>
<keyword evidence="4 8" id="KW-0812">Transmembrane</keyword>
<evidence type="ECO:0000313" key="11">
    <source>
        <dbReference type="Proteomes" id="UP001164286"/>
    </source>
</evidence>
<keyword evidence="5 8" id="KW-1133">Transmembrane helix</keyword>
<dbReference type="GO" id="GO:0016740">
    <property type="term" value="F:transferase activity"/>
    <property type="evidence" value="ECO:0007669"/>
    <property type="project" value="UniProtKB-KW"/>
</dbReference>
<evidence type="ECO:0000256" key="2">
    <source>
        <dbReference type="ARBA" id="ARBA00010666"/>
    </source>
</evidence>
<dbReference type="GO" id="GO:0005975">
    <property type="term" value="P:carbohydrate metabolic process"/>
    <property type="evidence" value="ECO:0007669"/>
    <property type="project" value="UniProtKB-ARBA"/>
</dbReference>
<dbReference type="Pfam" id="PF07779">
    <property type="entry name" value="Cas1_AcylT"/>
    <property type="match status" value="1"/>
</dbReference>
<evidence type="ECO:0000256" key="3">
    <source>
        <dbReference type="ARBA" id="ARBA00022679"/>
    </source>
</evidence>
<evidence type="ECO:0000256" key="7">
    <source>
        <dbReference type="ARBA" id="ARBA00023180"/>
    </source>
</evidence>
<evidence type="ECO:0000256" key="1">
    <source>
        <dbReference type="ARBA" id="ARBA00004141"/>
    </source>
</evidence>
<dbReference type="InterPro" id="IPR012419">
    <property type="entry name" value="Cas1_AcylTrans_dom"/>
</dbReference>
<accession>A0AA38LTE5</accession>
<evidence type="ECO:0000256" key="5">
    <source>
        <dbReference type="ARBA" id="ARBA00022989"/>
    </source>
</evidence>
<name>A0AA38LTE5_9TREE</name>
<feature type="transmembrane region" description="Helical" evidence="8">
    <location>
        <begin position="641"/>
        <end position="663"/>
    </location>
</feature>
<keyword evidence="3 10" id="KW-0808">Transferase</keyword>
<gene>
    <name evidence="10" type="ORF">MKK02DRAFT_34275</name>
</gene>
<dbReference type="GO" id="GO:0016020">
    <property type="term" value="C:membrane"/>
    <property type="evidence" value="ECO:0007669"/>
    <property type="project" value="UniProtKB-SubCell"/>
</dbReference>
<feature type="transmembrane region" description="Helical" evidence="8">
    <location>
        <begin position="859"/>
        <end position="875"/>
    </location>
</feature>
<feature type="transmembrane region" description="Helical" evidence="8">
    <location>
        <begin position="457"/>
        <end position="476"/>
    </location>
</feature>
<proteinExistence type="inferred from homology"/>